<dbReference type="PROSITE" id="PS00463">
    <property type="entry name" value="ZN2_CY6_FUNGAL_1"/>
    <property type="match status" value="1"/>
</dbReference>
<dbReference type="GO" id="GO:0005634">
    <property type="term" value="C:nucleus"/>
    <property type="evidence" value="ECO:0007669"/>
    <property type="project" value="TreeGrafter"/>
</dbReference>
<evidence type="ECO:0000256" key="4">
    <source>
        <dbReference type="ARBA" id="ARBA00023242"/>
    </source>
</evidence>
<evidence type="ECO:0000259" key="7">
    <source>
        <dbReference type="PROSITE" id="PS50048"/>
    </source>
</evidence>
<dbReference type="SMART" id="SM00906">
    <property type="entry name" value="Fungal_trans"/>
    <property type="match status" value="1"/>
</dbReference>
<organism evidence="8 9">
    <name type="scientific">Pseudovirgaria hyperparasitica</name>
    <dbReference type="NCBI Taxonomy" id="470096"/>
    <lineage>
        <taxon>Eukaryota</taxon>
        <taxon>Fungi</taxon>
        <taxon>Dikarya</taxon>
        <taxon>Ascomycota</taxon>
        <taxon>Pezizomycotina</taxon>
        <taxon>Dothideomycetes</taxon>
        <taxon>Dothideomycetes incertae sedis</taxon>
        <taxon>Acrospermales</taxon>
        <taxon>Acrospermaceae</taxon>
        <taxon>Pseudovirgaria</taxon>
    </lineage>
</organism>
<dbReference type="RefSeq" id="XP_033599865.1">
    <property type="nucleotide sequence ID" value="XM_033742424.1"/>
</dbReference>
<dbReference type="GO" id="GO:0008270">
    <property type="term" value="F:zinc ion binding"/>
    <property type="evidence" value="ECO:0007669"/>
    <property type="project" value="InterPro"/>
</dbReference>
<dbReference type="PROSITE" id="PS50048">
    <property type="entry name" value="ZN2_CY6_FUNGAL_2"/>
    <property type="match status" value="1"/>
</dbReference>
<dbReference type="InterPro" id="IPR001138">
    <property type="entry name" value="Zn2Cys6_DnaBD"/>
</dbReference>
<evidence type="ECO:0000256" key="2">
    <source>
        <dbReference type="ARBA" id="ARBA00023015"/>
    </source>
</evidence>
<reference evidence="8" key="1">
    <citation type="journal article" date="2020" name="Stud. Mycol.">
        <title>101 Dothideomycetes genomes: a test case for predicting lifestyles and emergence of pathogens.</title>
        <authorList>
            <person name="Haridas S."/>
            <person name="Albert R."/>
            <person name="Binder M."/>
            <person name="Bloem J."/>
            <person name="Labutti K."/>
            <person name="Salamov A."/>
            <person name="Andreopoulos B."/>
            <person name="Baker S."/>
            <person name="Barry K."/>
            <person name="Bills G."/>
            <person name="Bluhm B."/>
            <person name="Cannon C."/>
            <person name="Castanera R."/>
            <person name="Culley D."/>
            <person name="Daum C."/>
            <person name="Ezra D."/>
            <person name="Gonzalez J."/>
            <person name="Henrissat B."/>
            <person name="Kuo A."/>
            <person name="Liang C."/>
            <person name="Lipzen A."/>
            <person name="Lutzoni F."/>
            <person name="Magnuson J."/>
            <person name="Mondo S."/>
            <person name="Nolan M."/>
            <person name="Ohm R."/>
            <person name="Pangilinan J."/>
            <person name="Park H.-J."/>
            <person name="Ramirez L."/>
            <person name="Alfaro M."/>
            <person name="Sun H."/>
            <person name="Tritt A."/>
            <person name="Yoshinaga Y."/>
            <person name="Zwiers L.-H."/>
            <person name="Turgeon B."/>
            <person name="Goodwin S."/>
            <person name="Spatafora J."/>
            <person name="Crous P."/>
            <person name="Grigoriev I."/>
        </authorList>
    </citation>
    <scope>NUCLEOTIDE SEQUENCE</scope>
    <source>
        <strain evidence="8">CBS 121739</strain>
    </source>
</reference>
<dbReference type="GO" id="GO:0006351">
    <property type="term" value="P:DNA-templated transcription"/>
    <property type="evidence" value="ECO:0007669"/>
    <property type="project" value="InterPro"/>
</dbReference>
<dbReference type="OrthoDB" id="4064873at2759"/>
<dbReference type="EMBL" id="ML996573">
    <property type="protein sequence ID" value="KAF2757414.1"/>
    <property type="molecule type" value="Genomic_DNA"/>
</dbReference>
<evidence type="ECO:0000256" key="5">
    <source>
        <dbReference type="SAM" id="MobiDB-lite"/>
    </source>
</evidence>
<name>A0A6A6W5W1_9PEZI</name>
<dbReference type="SMART" id="SM00066">
    <property type="entry name" value="GAL4"/>
    <property type="match status" value="1"/>
</dbReference>
<dbReference type="SUPFAM" id="SSF57701">
    <property type="entry name" value="Zn2/Cys6 DNA-binding domain"/>
    <property type="match status" value="1"/>
</dbReference>
<dbReference type="GeneID" id="54483478"/>
<dbReference type="CDD" id="cd12148">
    <property type="entry name" value="fungal_TF_MHR"/>
    <property type="match status" value="1"/>
</dbReference>
<evidence type="ECO:0000256" key="1">
    <source>
        <dbReference type="ARBA" id="ARBA00022723"/>
    </source>
</evidence>
<keyword evidence="6" id="KW-0812">Transmembrane</keyword>
<dbReference type="PANTHER" id="PTHR47424">
    <property type="entry name" value="REGULATORY PROTEIN GAL4"/>
    <property type="match status" value="1"/>
</dbReference>
<dbReference type="InterPro" id="IPR007219">
    <property type="entry name" value="XnlR_reg_dom"/>
</dbReference>
<evidence type="ECO:0000313" key="8">
    <source>
        <dbReference type="EMBL" id="KAF2757414.1"/>
    </source>
</evidence>
<gene>
    <name evidence="8" type="ORF">EJ05DRAFT_453212</name>
</gene>
<keyword evidence="4" id="KW-0539">Nucleus</keyword>
<feature type="domain" description="Zn(2)-C6 fungal-type" evidence="7">
    <location>
        <begin position="17"/>
        <end position="48"/>
    </location>
</feature>
<dbReference type="CDD" id="cd00067">
    <property type="entry name" value="GAL4"/>
    <property type="match status" value="1"/>
</dbReference>
<dbReference type="GO" id="GO:0000435">
    <property type="term" value="P:positive regulation of transcription from RNA polymerase II promoter by galactose"/>
    <property type="evidence" value="ECO:0007669"/>
    <property type="project" value="TreeGrafter"/>
</dbReference>
<feature type="region of interest" description="Disordered" evidence="5">
    <location>
        <begin position="54"/>
        <end position="113"/>
    </location>
</feature>
<evidence type="ECO:0000256" key="3">
    <source>
        <dbReference type="ARBA" id="ARBA00023163"/>
    </source>
</evidence>
<protein>
    <recommendedName>
        <fullName evidence="7">Zn(2)-C6 fungal-type domain-containing protein</fullName>
    </recommendedName>
</protein>
<dbReference type="Pfam" id="PF04082">
    <property type="entry name" value="Fungal_trans"/>
    <property type="match status" value="1"/>
</dbReference>
<dbReference type="InterPro" id="IPR051127">
    <property type="entry name" value="Fungal_SecMet_Regulators"/>
</dbReference>
<dbReference type="PANTHER" id="PTHR47424:SF9">
    <property type="entry name" value="TAH-2"/>
    <property type="match status" value="1"/>
</dbReference>
<dbReference type="GO" id="GO:0000978">
    <property type="term" value="F:RNA polymerase II cis-regulatory region sequence-specific DNA binding"/>
    <property type="evidence" value="ECO:0007669"/>
    <property type="project" value="TreeGrafter"/>
</dbReference>
<keyword evidence="9" id="KW-1185">Reference proteome</keyword>
<keyword evidence="2" id="KW-0805">Transcription regulation</keyword>
<keyword evidence="6" id="KW-0472">Membrane</keyword>
<keyword evidence="6" id="KW-1133">Transmembrane helix</keyword>
<proteinExistence type="predicted"/>
<evidence type="ECO:0000313" key="9">
    <source>
        <dbReference type="Proteomes" id="UP000799437"/>
    </source>
</evidence>
<evidence type="ECO:0000256" key="6">
    <source>
        <dbReference type="SAM" id="Phobius"/>
    </source>
</evidence>
<dbReference type="GO" id="GO:0000981">
    <property type="term" value="F:DNA-binding transcription factor activity, RNA polymerase II-specific"/>
    <property type="evidence" value="ECO:0007669"/>
    <property type="project" value="InterPro"/>
</dbReference>
<keyword evidence="1" id="KW-0479">Metal-binding</keyword>
<feature type="compositionally biased region" description="Polar residues" evidence="5">
    <location>
        <begin position="95"/>
        <end position="108"/>
    </location>
</feature>
<dbReference type="AlphaFoldDB" id="A0A6A6W5W1"/>
<dbReference type="Gene3D" id="4.10.240.10">
    <property type="entry name" value="Zn(2)-C6 fungal-type DNA-binding domain"/>
    <property type="match status" value="1"/>
</dbReference>
<feature type="transmembrane region" description="Helical" evidence="6">
    <location>
        <begin position="440"/>
        <end position="463"/>
    </location>
</feature>
<dbReference type="Pfam" id="PF00172">
    <property type="entry name" value="Zn_clus"/>
    <property type="match status" value="1"/>
</dbReference>
<dbReference type="InterPro" id="IPR036864">
    <property type="entry name" value="Zn2-C6_fun-type_DNA-bd_sf"/>
</dbReference>
<accession>A0A6A6W5W1</accession>
<dbReference type="Proteomes" id="UP000799437">
    <property type="component" value="Unassembled WGS sequence"/>
</dbReference>
<sequence>MPRPKVLPENRKRSVQACVPCRNSKVRCDAQQPCQGCRKRGKIEACIFDAPYHHSHPSRASTNSREDPGSAFTEASLTSPVDVPDAEAGTEHSTNDAGSSDETWQPGSHKTRSRMLFSSKGEQLYLGGTASISYLQFLRQVLKRHAGPSAFTESGVNNVMLEVDPSPYGNIDEIGRLDVEHQKALIQCYFEATSAILDLFSSDEIYTALSFENIIGGDRKQDRRATQAIFHMVLAIGGQCRGIYPNDTKFAAHYFYKAQQFAFEGFLCDPSLNMIKLFLLMAFYMLGACRRNAAFMYLGVASKAANALGLHRKDQYRVLPKADGAERLRTWKSLCVLDTIVSSILGRPGNFSSVWHDDLESSSDNDRDSRSSSLAIDATYEMSCLVDSMESRLWSSKSVECQPAEDFLHELRKWSQKLPPELRRFSSDNMFVSSPADRELLVGAAHVACVYYFAVILVTRPFLTSHIMLKLRDRARKSHNHAVADSSASIERAKVANLAQVCVESATYMAIMAHRAMEAGILLRNMCLMK</sequence>
<keyword evidence="3" id="KW-0804">Transcription</keyword>